<dbReference type="InterPro" id="IPR038656">
    <property type="entry name" value="Peptidase_G1_sf"/>
</dbReference>
<dbReference type="GO" id="GO:0006508">
    <property type="term" value="P:proteolysis"/>
    <property type="evidence" value="ECO:0007669"/>
    <property type="project" value="InterPro"/>
</dbReference>
<comment type="caution">
    <text evidence="3">The sequence shown here is derived from an EMBL/GenBank/DDBJ whole genome shotgun (WGS) entry which is preliminary data.</text>
</comment>
<dbReference type="SUPFAM" id="SSF49313">
    <property type="entry name" value="Cadherin-like"/>
    <property type="match status" value="1"/>
</dbReference>
<organism evidence="3 4">
    <name type="scientific">Ferrimicrobium acidiphilum DSM 19497</name>
    <dbReference type="NCBI Taxonomy" id="1121877"/>
    <lineage>
        <taxon>Bacteria</taxon>
        <taxon>Bacillati</taxon>
        <taxon>Actinomycetota</taxon>
        <taxon>Acidimicrobiia</taxon>
        <taxon>Acidimicrobiales</taxon>
        <taxon>Acidimicrobiaceae</taxon>
        <taxon>Ferrimicrobium</taxon>
    </lineage>
</organism>
<dbReference type="InterPro" id="IPR015919">
    <property type="entry name" value="Cadherin-like_sf"/>
</dbReference>
<dbReference type="Gene3D" id="2.60.40.10">
    <property type="entry name" value="Immunoglobulins"/>
    <property type="match status" value="1"/>
</dbReference>
<dbReference type="PANTHER" id="PTHR37536">
    <property type="entry name" value="PUTATIVE (AFU_ORTHOLOGUE AFUA_3G02970)-RELATED"/>
    <property type="match status" value="1"/>
</dbReference>
<dbReference type="GeneID" id="78372269"/>
<dbReference type="GO" id="GO:0005975">
    <property type="term" value="P:carbohydrate metabolic process"/>
    <property type="evidence" value="ECO:0007669"/>
    <property type="project" value="UniProtKB-ARBA"/>
</dbReference>
<dbReference type="InterPro" id="IPR000250">
    <property type="entry name" value="Peptidase_G1"/>
</dbReference>
<dbReference type="SUPFAM" id="SSF49899">
    <property type="entry name" value="Concanavalin A-like lectins/glucanases"/>
    <property type="match status" value="1"/>
</dbReference>
<feature type="chain" id="PRO_5039493063" evidence="2">
    <location>
        <begin position="24"/>
        <end position="463"/>
    </location>
</feature>
<name>A0A0D8FVI6_9ACTN</name>
<dbReference type="Pfam" id="PF01828">
    <property type="entry name" value="Peptidase_A4"/>
    <property type="match status" value="1"/>
</dbReference>
<keyword evidence="2" id="KW-0732">Signal</keyword>
<evidence type="ECO:0000313" key="4">
    <source>
        <dbReference type="Proteomes" id="UP000032336"/>
    </source>
</evidence>
<dbReference type="GO" id="GO:0005509">
    <property type="term" value="F:calcium ion binding"/>
    <property type="evidence" value="ECO:0007669"/>
    <property type="project" value="InterPro"/>
</dbReference>
<evidence type="ECO:0000256" key="2">
    <source>
        <dbReference type="SAM" id="SignalP"/>
    </source>
</evidence>
<proteinExistence type="predicted"/>
<keyword evidence="4" id="KW-1185">Reference proteome</keyword>
<dbReference type="eggNOG" id="COG0739">
    <property type="taxonomic scope" value="Bacteria"/>
</dbReference>
<dbReference type="InterPro" id="IPR013783">
    <property type="entry name" value="Ig-like_fold"/>
</dbReference>
<dbReference type="STRING" id="1121877.FEAC_10120"/>
<dbReference type="AlphaFoldDB" id="A0A0D8FVI6"/>
<reference evidence="3 4" key="1">
    <citation type="submission" date="2015-01" db="EMBL/GenBank/DDBJ databases">
        <title>Draft genome of the acidophilic iron oxidizer Ferrimicrobium acidiphilum strain T23.</title>
        <authorList>
            <person name="Poehlein A."/>
            <person name="Eisen S."/>
            <person name="Schloemann M."/>
            <person name="Johnson B.D."/>
            <person name="Daniel R."/>
            <person name="Muehling M."/>
        </authorList>
    </citation>
    <scope>NUCLEOTIDE SEQUENCE [LARGE SCALE GENOMIC DNA]</scope>
    <source>
        <strain evidence="3 4">T23</strain>
    </source>
</reference>
<dbReference type="PANTHER" id="PTHR37536:SF1">
    <property type="entry name" value="ASPERGILLOPEPSIN, PUTAITVE (AFU_ORTHOLOGUE AFUA_7G01200)"/>
    <property type="match status" value="1"/>
</dbReference>
<evidence type="ECO:0000256" key="1">
    <source>
        <dbReference type="PIRSR" id="PIRSR600250-50"/>
    </source>
</evidence>
<feature type="signal peptide" evidence="2">
    <location>
        <begin position="1"/>
        <end position="23"/>
    </location>
</feature>
<dbReference type="InterPro" id="IPR013320">
    <property type="entry name" value="ConA-like_dom_sf"/>
</dbReference>
<evidence type="ECO:0000313" key="3">
    <source>
        <dbReference type="EMBL" id="KJE77298.1"/>
    </source>
</evidence>
<gene>
    <name evidence="3" type="ORF">FEAC_10120</name>
</gene>
<dbReference type="CDD" id="cd13426">
    <property type="entry name" value="Peptidase_G1"/>
    <property type="match status" value="1"/>
</dbReference>
<feature type="active site" description="Proton acceptor" evidence="1">
    <location>
        <position position="379"/>
    </location>
</feature>
<accession>A0A0D8FVI6</accession>
<dbReference type="Gene3D" id="2.60.120.700">
    <property type="entry name" value="Peptidase G1"/>
    <property type="match status" value="1"/>
</dbReference>
<dbReference type="PATRIC" id="fig|1121877.4.peg.1098"/>
<dbReference type="RefSeq" id="WP_052565607.1">
    <property type="nucleotide sequence ID" value="NZ_JXUW01000006.1"/>
</dbReference>
<sequence length="463" mass="47349">MMRRTLVAIALVFIATLSLLDHAGSNAPAMLRSAKLASSSQQPNAGYYLAGSDGSTYAFGTQSFGSTYSYGLTGLGGSHPLNAPIVGMAAVPNGGGYWLVAADGGVFDFGNASFYGSLGNKTISAPIVAIAVAPSSTPQITTTALPGAVVDQSYKASINFTSGAGPTTLTATGLPPGLTLTPDGTLEGTPTTAGLSTLTITATDTEKTTTTQSIPLSITKPLQGQTTNPTSMASSNWAGYYVSPGSFKAITGTFTVPSLPANQPAYCEGAQGSPGCSLSEWVGIDGATNSSLIQAGVELTPQANGATEQIYPWWEILPNVQTNVSSLAIAPGDQITVNIFRTKSTNVWEIQIINDTTGNAFSTEQPYNGPAASAEWIAEAPSTTNQAILEVPTLSSPIEFTNLGVNTATSGSISSEVQSYLCQLLPDQPGTLANNSFQITQLSSAPQTGPCSTAGLLSSSAKL</sequence>
<protein>
    <submittedName>
        <fullName evidence="3">Peptidase A4 family protein</fullName>
    </submittedName>
</protein>
<dbReference type="EMBL" id="JXUW01000006">
    <property type="protein sequence ID" value="KJE77298.1"/>
    <property type="molecule type" value="Genomic_DNA"/>
</dbReference>
<dbReference type="GO" id="GO:0070007">
    <property type="term" value="F:glutamic-type endopeptidase activity"/>
    <property type="evidence" value="ECO:0007669"/>
    <property type="project" value="InterPro"/>
</dbReference>
<dbReference type="GO" id="GO:0016020">
    <property type="term" value="C:membrane"/>
    <property type="evidence" value="ECO:0007669"/>
    <property type="project" value="InterPro"/>
</dbReference>
<dbReference type="Proteomes" id="UP000032336">
    <property type="component" value="Unassembled WGS sequence"/>
</dbReference>